<proteinExistence type="predicted"/>
<evidence type="ECO:0000313" key="2">
    <source>
        <dbReference type="Proteomes" id="UP000621560"/>
    </source>
</evidence>
<accession>A0A927GTJ3</accession>
<evidence type="ECO:0000313" key="1">
    <source>
        <dbReference type="EMBL" id="MBD2847638.1"/>
    </source>
</evidence>
<dbReference type="InterPro" id="IPR020516">
    <property type="entry name" value="Uncharacterised_YxcD"/>
</dbReference>
<reference evidence="1" key="1">
    <citation type="submission" date="2020-09" db="EMBL/GenBank/DDBJ databases">
        <title>A novel bacterium of genus Paenibacillus, isolated from South China Sea.</title>
        <authorList>
            <person name="Huang H."/>
            <person name="Mo K."/>
            <person name="Hu Y."/>
        </authorList>
    </citation>
    <scope>NUCLEOTIDE SEQUENCE</scope>
    <source>
        <strain evidence="1">IB182496</strain>
    </source>
</reference>
<name>A0A927GTJ3_9BACL</name>
<gene>
    <name evidence="1" type="ORF">IDH44_20805</name>
</gene>
<keyword evidence="2" id="KW-1185">Reference proteome</keyword>
<dbReference type="RefSeq" id="WP_190920746.1">
    <property type="nucleotide sequence ID" value="NZ_JACXIZ010000043.1"/>
</dbReference>
<protein>
    <submittedName>
        <fullName evidence="1">YxcD family protein</fullName>
    </submittedName>
</protein>
<comment type="caution">
    <text evidence="1">The sequence shown here is derived from an EMBL/GenBank/DDBJ whole genome shotgun (WGS) entry which is preliminary data.</text>
</comment>
<dbReference type="Pfam" id="PF10850">
    <property type="entry name" value="DUF2653"/>
    <property type="match status" value="1"/>
</dbReference>
<dbReference type="AlphaFoldDB" id="A0A927GTJ3"/>
<sequence>MRIYMDEVINAVCYHMADRKDVPPTSVEAQLSWDEELGFTAEVWIQGRSQYLVEANLLEAVEQYMYKHYNRRVFRSQIKLGLDDEIWADIED</sequence>
<organism evidence="1 2">
    <name type="scientific">Paenibacillus sabuli</name>
    <dbReference type="NCBI Taxonomy" id="2772509"/>
    <lineage>
        <taxon>Bacteria</taxon>
        <taxon>Bacillati</taxon>
        <taxon>Bacillota</taxon>
        <taxon>Bacilli</taxon>
        <taxon>Bacillales</taxon>
        <taxon>Paenibacillaceae</taxon>
        <taxon>Paenibacillus</taxon>
    </lineage>
</organism>
<dbReference type="Proteomes" id="UP000621560">
    <property type="component" value="Unassembled WGS sequence"/>
</dbReference>
<dbReference type="EMBL" id="JACXIZ010000043">
    <property type="protein sequence ID" value="MBD2847638.1"/>
    <property type="molecule type" value="Genomic_DNA"/>
</dbReference>